<dbReference type="AlphaFoldDB" id="A0A3B0ZHA1"/>
<proteinExistence type="predicted"/>
<accession>A0A3B0ZHA1</accession>
<feature type="domain" description="Transglycosylase SLT" evidence="1">
    <location>
        <begin position="89"/>
        <end position="183"/>
    </location>
</feature>
<dbReference type="EMBL" id="UOFQ01000097">
    <property type="protein sequence ID" value="VAW88460.1"/>
    <property type="molecule type" value="Genomic_DNA"/>
</dbReference>
<name>A0A3B0ZHA1_9ZZZZ</name>
<evidence type="ECO:0000313" key="2">
    <source>
        <dbReference type="EMBL" id="VAW88460.1"/>
    </source>
</evidence>
<gene>
    <name evidence="2" type="ORF">MNBD_GAMMA17-363</name>
</gene>
<protein>
    <submittedName>
        <fullName evidence="2">FIG016425: Soluble lytic murein transglycosylase and related regulatory proteins (Some contain LysM/invasin domains)</fullName>
    </submittedName>
</protein>
<dbReference type="Gene3D" id="1.10.530.10">
    <property type="match status" value="1"/>
</dbReference>
<dbReference type="InterPro" id="IPR023346">
    <property type="entry name" value="Lysozyme-like_dom_sf"/>
</dbReference>
<evidence type="ECO:0000259" key="1">
    <source>
        <dbReference type="Pfam" id="PF01464"/>
    </source>
</evidence>
<organism evidence="2">
    <name type="scientific">hydrothermal vent metagenome</name>
    <dbReference type="NCBI Taxonomy" id="652676"/>
    <lineage>
        <taxon>unclassified sequences</taxon>
        <taxon>metagenomes</taxon>
        <taxon>ecological metagenomes</taxon>
    </lineage>
</organism>
<dbReference type="Pfam" id="PF01464">
    <property type="entry name" value="SLT"/>
    <property type="match status" value="1"/>
</dbReference>
<dbReference type="SUPFAM" id="SSF53955">
    <property type="entry name" value="Lysozyme-like"/>
    <property type="match status" value="1"/>
</dbReference>
<sequence length="201" mass="23287">MFNQTRQTPLSPLRLSILALCCLLTTSPLLAKERAPDSELRNLLINAINDSKSFQDRFEAEVWLLDMSQRLQHRNRKQDQKHQMQLLKLIHAEATRAELAPELVLAVIEVESNFDRWALSHAGAQGLMQVMPFWLKEIGKPGDNLFHVQTNLRLGCTILKYYLDKENGDLTRGLARYNGSLGRNVYPNKVFNALRERWYRQ</sequence>
<dbReference type="CDD" id="cd00254">
    <property type="entry name" value="LT-like"/>
    <property type="match status" value="1"/>
</dbReference>
<dbReference type="PANTHER" id="PTHR37423:SF2">
    <property type="entry name" value="MEMBRANE-BOUND LYTIC MUREIN TRANSGLYCOSYLASE C"/>
    <property type="match status" value="1"/>
</dbReference>
<dbReference type="PANTHER" id="PTHR37423">
    <property type="entry name" value="SOLUBLE LYTIC MUREIN TRANSGLYCOSYLASE-RELATED"/>
    <property type="match status" value="1"/>
</dbReference>
<reference evidence="2" key="1">
    <citation type="submission" date="2018-06" db="EMBL/GenBank/DDBJ databases">
        <authorList>
            <person name="Zhirakovskaya E."/>
        </authorList>
    </citation>
    <scope>NUCLEOTIDE SEQUENCE</scope>
</reference>
<dbReference type="InterPro" id="IPR008258">
    <property type="entry name" value="Transglycosylase_SLT_dom_1"/>
</dbReference>